<evidence type="ECO:0000313" key="3">
    <source>
        <dbReference type="EMBL" id="QDT59624.1"/>
    </source>
</evidence>
<feature type="signal peptide" evidence="2">
    <location>
        <begin position="1"/>
        <end position="25"/>
    </location>
</feature>
<accession>A0A517SU22</accession>
<organism evidence="3 4">
    <name type="scientific">Stieleria bergensis</name>
    <dbReference type="NCBI Taxonomy" id="2528025"/>
    <lineage>
        <taxon>Bacteria</taxon>
        <taxon>Pseudomonadati</taxon>
        <taxon>Planctomycetota</taxon>
        <taxon>Planctomycetia</taxon>
        <taxon>Pirellulales</taxon>
        <taxon>Pirellulaceae</taxon>
        <taxon>Stieleria</taxon>
    </lineage>
</organism>
<reference evidence="3 4" key="1">
    <citation type="submission" date="2019-02" db="EMBL/GenBank/DDBJ databases">
        <title>Deep-cultivation of Planctomycetes and their phenomic and genomic characterization uncovers novel biology.</title>
        <authorList>
            <person name="Wiegand S."/>
            <person name="Jogler M."/>
            <person name="Boedeker C."/>
            <person name="Pinto D."/>
            <person name="Vollmers J."/>
            <person name="Rivas-Marin E."/>
            <person name="Kohn T."/>
            <person name="Peeters S.H."/>
            <person name="Heuer A."/>
            <person name="Rast P."/>
            <person name="Oberbeckmann S."/>
            <person name="Bunk B."/>
            <person name="Jeske O."/>
            <person name="Meyerdierks A."/>
            <person name="Storesund J.E."/>
            <person name="Kallscheuer N."/>
            <person name="Luecker S."/>
            <person name="Lage O.M."/>
            <person name="Pohl T."/>
            <person name="Merkel B.J."/>
            <person name="Hornburger P."/>
            <person name="Mueller R.-W."/>
            <person name="Bruemmer F."/>
            <person name="Labrenz M."/>
            <person name="Spormann A.M."/>
            <person name="Op den Camp H."/>
            <person name="Overmann J."/>
            <person name="Amann R."/>
            <person name="Jetten M.S.M."/>
            <person name="Mascher T."/>
            <person name="Medema M.H."/>
            <person name="Devos D.P."/>
            <person name="Kaster A.-K."/>
            <person name="Ovreas L."/>
            <person name="Rohde M."/>
            <person name="Galperin M.Y."/>
            <person name="Jogler C."/>
        </authorList>
    </citation>
    <scope>NUCLEOTIDE SEQUENCE [LARGE SCALE GENOMIC DNA]</scope>
    <source>
        <strain evidence="3 4">SV_7m_r</strain>
    </source>
</reference>
<feature type="chain" id="PRO_5021875381" evidence="2">
    <location>
        <begin position="26"/>
        <end position="386"/>
    </location>
</feature>
<protein>
    <submittedName>
        <fullName evidence="3">Archaeal TRASH domain protein</fullName>
    </submittedName>
</protein>
<keyword evidence="4" id="KW-1185">Reference proteome</keyword>
<evidence type="ECO:0000313" key="4">
    <source>
        <dbReference type="Proteomes" id="UP000315003"/>
    </source>
</evidence>
<keyword evidence="2" id="KW-0732">Signal</keyword>
<evidence type="ECO:0000256" key="1">
    <source>
        <dbReference type="SAM" id="MobiDB-lite"/>
    </source>
</evidence>
<proteinExistence type="predicted"/>
<sequence length="386" mass="40153" precursor="true">MNQTFTRLTGVALLIAAIASCNAVAQTADKGPSEALHQGQSHVGLSETAGPHGGSVRQANGVQIETVVNQGGIQLFLYDRADKPMAVNQGRGVASLRVTGNAKRYRYDLLPDGKGALTAPVNLAKIAGRQIELEIQLIGISAANGRIALQEVASVPLSEMQLAEVAIARQKICPVSGKPLGSMGQPVVVDVDGGQVYVCCAGCADAVKADPAKYAGGRAKITVTPLTEADTALIKKQAKCPVMDESLGSMGQPIKVMVGDKPIFLCCKGCIKKIKAEPAKYLAMVSDKTPPGQASAKSAAFVPAGSEKVRDGVFKVSTADAPFIAAQKRCPVMDEPLDAMGGPYKVNASGKAIYICCPGCAKKIAADPKKYLDILTKQGVTAPLLR</sequence>
<dbReference type="AlphaFoldDB" id="A0A517SU22"/>
<dbReference type="EMBL" id="CP036272">
    <property type="protein sequence ID" value="QDT59624.1"/>
    <property type="molecule type" value="Genomic_DNA"/>
</dbReference>
<gene>
    <name evidence="3" type="ORF">SV7mr_21330</name>
</gene>
<dbReference type="Proteomes" id="UP000315003">
    <property type="component" value="Chromosome"/>
</dbReference>
<evidence type="ECO:0000256" key="2">
    <source>
        <dbReference type="SAM" id="SignalP"/>
    </source>
</evidence>
<dbReference type="PROSITE" id="PS51257">
    <property type="entry name" value="PROKAR_LIPOPROTEIN"/>
    <property type="match status" value="1"/>
</dbReference>
<feature type="region of interest" description="Disordered" evidence="1">
    <location>
        <begin position="32"/>
        <end position="56"/>
    </location>
</feature>
<dbReference type="RefSeq" id="WP_419188352.1">
    <property type="nucleotide sequence ID" value="NZ_CP036272.1"/>
</dbReference>
<name>A0A517SU22_9BACT</name>